<keyword evidence="7 11" id="KW-0406">Ion transport</keyword>
<evidence type="ECO:0000256" key="8">
    <source>
        <dbReference type="ARBA" id="ARBA00023136"/>
    </source>
</evidence>
<evidence type="ECO:0000256" key="2">
    <source>
        <dbReference type="ARBA" id="ARBA00022448"/>
    </source>
</evidence>
<gene>
    <name evidence="13" type="ORF">OXX778_LOCUS21806</name>
</gene>
<evidence type="ECO:0000256" key="9">
    <source>
        <dbReference type="ARBA" id="ARBA00023201"/>
    </source>
</evidence>
<protein>
    <submittedName>
        <fullName evidence="13">Uncharacterized protein</fullName>
    </submittedName>
</protein>
<evidence type="ECO:0000256" key="1">
    <source>
        <dbReference type="ARBA" id="ARBA00004141"/>
    </source>
</evidence>
<dbReference type="PANTHER" id="PTHR11690">
    <property type="entry name" value="AMILORIDE-SENSITIVE SODIUM CHANNEL-RELATED"/>
    <property type="match status" value="1"/>
</dbReference>
<comment type="similarity">
    <text evidence="11">Belongs to the amiloride-sensitive sodium channel (TC 1.A.6) family.</text>
</comment>
<dbReference type="InterPro" id="IPR001873">
    <property type="entry name" value="ENaC"/>
</dbReference>
<sequence length="170" mass="19671">MAKREFSQKTKLSTLIKNAVCEILYSSTSHGLPNIIRSTNLSIKLMWSFFTFLFFGLCAYMITTTIITYFNYDVVTVIRVKNDFKPFFPTVTVCNLNYFTSNEAVSFIEKFENKKVEFGPFDLGFEMMAKGVSKYDLNFLNNSKIFSNLKEKLIVSCRFSMEDCDINCLN</sequence>
<keyword evidence="10 11" id="KW-0407">Ion channel</keyword>
<organism evidence="13 14">
    <name type="scientific">Brachionus calyciflorus</name>
    <dbReference type="NCBI Taxonomy" id="104777"/>
    <lineage>
        <taxon>Eukaryota</taxon>
        <taxon>Metazoa</taxon>
        <taxon>Spiralia</taxon>
        <taxon>Gnathifera</taxon>
        <taxon>Rotifera</taxon>
        <taxon>Eurotatoria</taxon>
        <taxon>Monogononta</taxon>
        <taxon>Pseudotrocha</taxon>
        <taxon>Ploima</taxon>
        <taxon>Brachionidae</taxon>
        <taxon>Brachionus</taxon>
    </lineage>
</organism>
<dbReference type="GO" id="GO:0005886">
    <property type="term" value="C:plasma membrane"/>
    <property type="evidence" value="ECO:0007669"/>
    <property type="project" value="TreeGrafter"/>
</dbReference>
<keyword evidence="14" id="KW-1185">Reference proteome</keyword>
<dbReference type="AlphaFoldDB" id="A0A814Q5C4"/>
<evidence type="ECO:0000256" key="12">
    <source>
        <dbReference type="SAM" id="Phobius"/>
    </source>
</evidence>
<evidence type="ECO:0000256" key="10">
    <source>
        <dbReference type="ARBA" id="ARBA00023303"/>
    </source>
</evidence>
<keyword evidence="8 12" id="KW-0472">Membrane</keyword>
<comment type="subcellular location">
    <subcellularLocation>
        <location evidence="1">Membrane</location>
        <topology evidence="1">Multi-pass membrane protein</topology>
    </subcellularLocation>
</comment>
<dbReference type="Pfam" id="PF00858">
    <property type="entry name" value="ASC"/>
    <property type="match status" value="1"/>
</dbReference>
<accession>A0A814Q5C4</accession>
<dbReference type="GO" id="GO:0015280">
    <property type="term" value="F:ligand-gated sodium channel activity"/>
    <property type="evidence" value="ECO:0007669"/>
    <property type="project" value="TreeGrafter"/>
</dbReference>
<keyword evidence="6" id="KW-0915">Sodium</keyword>
<keyword evidence="2 11" id="KW-0813">Transport</keyword>
<evidence type="ECO:0000313" key="13">
    <source>
        <dbReference type="EMBL" id="CAF1115363.1"/>
    </source>
</evidence>
<feature type="transmembrane region" description="Helical" evidence="12">
    <location>
        <begin position="45"/>
        <end position="70"/>
    </location>
</feature>
<comment type="caution">
    <text evidence="13">The sequence shown here is derived from an EMBL/GenBank/DDBJ whole genome shotgun (WGS) entry which is preliminary data.</text>
</comment>
<keyword evidence="9 11" id="KW-0739">Sodium transport</keyword>
<evidence type="ECO:0000256" key="7">
    <source>
        <dbReference type="ARBA" id="ARBA00023065"/>
    </source>
</evidence>
<keyword evidence="3 11" id="KW-0894">Sodium channel</keyword>
<dbReference type="EMBL" id="CAJNOC010008423">
    <property type="protein sequence ID" value="CAF1115363.1"/>
    <property type="molecule type" value="Genomic_DNA"/>
</dbReference>
<evidence type="ECO:0000256" key="3">
    <source>
        <dbReference type="ARBA" id="ARBA00022461"/>
    </source>
</evidence>
<name>A0A814Q5C4_9BILA</name>
<evidence type="ECO:0000256" key="4">
    <source>
        <dbReference type="ARBA" id="ARBA00022692"/>
    </source>
</evidence>
<evidence type="ECO:0000256" key="6">
    <source>
        <dbReference type="ARBA" id="ARBA00023053"/>
    </source>
</evidence>
<reference evidence="13" key="1">
    <citation type="submission" date="2021-02" db="EMBL/GenBank/DDBJ databases">
        <authorList>
            <person name="Nowell W R."/>
        </authorList>
    </citation>
    <scope>NUCLEOTIDE SEQUENCE</scope>
    <source>
        <strain evidence="13">Ploen Becks lab</strain>
    </source>
</reference>
<evidence type="ECO:0000256" key="11">
    <source>
        <dbReference type="RuleBase" id="RU000679"/>
    </source>
</evidence>
<evidence type="ECO:0000256" key="5">
    <source>
        <dbReference type="ARBA" id="ARBA00022989"/>
    </source>
</evidence>
<evidence type="ECO:0000313" key="14">
    <source>
        <dbReference type="Proteomes" id="UP000663879"/>
    </source>
</evidence>
<dbReference type="OrthoDB" id="6021021at2759"/>
<keyword evidence="5 12" id="KW-1133">Transmembrane helix</keyword>
<keyword evidence="4 11" id="KW-0812">Transmembrane</keyword>
<proteinExistence type="inferred from homology"/>
<dbReference type="Proteomes" id="UP000663879">
    <property type="component" value="Unassembled WGS sequence"/>
</dbReference>